<comment type="caution">
    <text evidence="2">The sequence shown here is derived from an EMBL/GenBank/DDBJ whole genome shotgun (WGS) entry which is preliminary data.</text>
</comment>
<gene>
    <name evidence="2" type="ORF">PhCBS80983_g02259</name>
</gene>
<evidence type="ECO:0000313" key="3">
    <source>
        <dbReference type="Proteomes" id="UP000318582"/>
    </source>
</evidence>
<sequence>MPASQTTAKAAPAVRAPTVTGRGKVAPATKGRPGTASPQPSKVPGKPSPAPSKAAAQPAPSQPATEDTLEQRIGVQPKTYEPRLGLARTLHRRLNLLKDQTSRLDTDTIKSHITQIEKHYLDAIVLCPRNHDAYIELGAILEQHVSLDAVADLYGKFPFERTEQLGTSQDDLYIDSEITRIYMKLKRYKDPVLIRSLIAEGREMGIGILSKHMETLDAASESKTLREVYAGVNRKQIDDPDMVAFFKMKYWM</sequence>
<accession>A0A507E8L6</accession>
<evidence type="ECO:0000256" key="1">
    <source>
        <dbReference type="SAM" id="MobiDB-lite"/>
    </source>
</evidence>
<reference evidence="2 3" key="1">
    <citation type="journal article" date="2019" name="Sci. Rep.">
        <title>Comparative genomics of chytrid fungi reveal insights into the obligate biotrophic and pathogenic lifestyle of Synchytrium endobioticum.</title>
        <authorList>
            <person name="van de Vossenberg B.T.L.H."/>
            <person name="Warris S."/>
            <person name="Nguyen H.D.T."/>
            <person name="van Gent-Pelzer M.P.E."/>
            <person name="Joly D.L."/>
            <person name="van de Geest H.C."/>
            <person name="Bonants P.J.M."/>
            <person name="Smith D.S."/>
            <person name="Levesque C.A."/>
            <person name="van der Lee T.A.J."/>
        </authorList>
    </citation>
    <scope>NUCLEOTIDE SEQUENCE [LARGE SCALE GENOMIC DNA]</scope>
    <source>
        <strain evidence="2 3">CBS 809.83</strain>
    </source>
</reference>
<name>A0A507E8L6_9FUNG</name>
<evidence type="ECO:0000313" key="2">
    <source>
        <dbReference type="EMBL" id="TPX59727.1"/>
    </source>
</evidence>
<proteinExistence type="predicted"/>
<protein>
    <submittedName>
        <fullName evidence="2">Uncharacterized protein</fullName>
    </submittedName>
</protein>
<dbReference type="AlphaFoldDB" id="A0A507E8L6"/>
<dbReference type="Proteomes" id="UP000318582">
    <property type="component" value="Unassembled WGS sequence"/>
</dbReference>
<dbReference type="EMBL" id="QEAQ01000022">
    <property type="protein sequence ID" value="TPX59727.1"/>
    <property type="molecule type" value="Genomic_DNA"/>
</dbReference>
<organism evidence="2 3">
    <name type="scientific">Powellomyces hirtus</name>
    <dbReference type="NCBI Taxonomy" id="109895"/>
    <lineage>
        <taxon>Eukaryota</taxon>
        <taxon>Fungi</taxon>
        <taxon>Fungi incertae sedis</taxon>
        <taxon>Chytridiomycota</taxon>
        <taxon>Chytridiomycota incertae sedis</taxon>
        <taxon>Chytridiomycetes</taxon>
        <taxon>Spizellomycetales</taxon>
        <taxon>Powellomycetaceae</taxon>
        <taxon>Powellomyces</taxon>
    </lineage>
</organism>
<keyword evidence="3" id="KW-1185">Reference proteome</keyword>
<feature type="compositionally biased region" description="Low complexity" evidence="1">
    <location>
        <begin position="51"/>
        <end position="64"/>
    </location>
</feature>
<dbReference type="STRING" id="109895.A0A507E8L6"/>
<feature type="region of interest" description="Disordered" evidence="1">
    <location>
        <begin position="1"/>
        <end position="80"/>
    </location>
</feature>